<keyword evidence="3 12" id="KW-0378">Hydrolase</keyword>
<dbReference type="Proteomes" id="UP000231912">
    <property type="component" value="Unassembled WGS sequence"/>
</dbReference>
<dbReference type="EC" id="5.6.2.4" evidence="9"/>
<keyword evidence="7" id="KW-0413">Isomerase</keyword>
<dbReference type="Pfam" id="PF13361">
    <property type="entry name" value="UvrD_C"/>
    <property type="match status" value="1"/>
</dbReference>
<dbReference type="Gene3D" id="1.10.10.160">
    <property type="match status" value="1"/>
</dbReference>
<dbReference type="Gene3D" id="1.10.486.10">
    <property type="entry name" value="PCRA, domain 4"/>
    <property type="match status" value="1"/>
</dbReference>
<comment type="catalytic activity">
    <reaction evidence="8">
        <text>Couples ATP hydrolysis with the unwinding of duplex DNA by translocating in the 3'-5' direction.</text>
        <dbReference type="EC" id="5.6.2.4"/>
    </reaction>
</comment>
<dbReference type="GO" id="GO:0043138">
    <property type="term" value="F:3'-5' DNA helicase activity"/>
    <property type="evidence" value="ECO:0007669"/>
    <property type="project" value="UniProtKB-EC"/>
</dbReference>
<evidence type="ECO:0000256" key="10">
    <source>
        <dbReference type="ARBA" id="ARBA00034923"/>
    </source>
</evidence>
<keyword evidence="2 12" id="KW-0547">Nucleotide-binding</keyword>
<dbReference type="RefSeq" id="WP_100758940.1">
    <property type="nucleotide sequence ID" value="NZ_NPDT01000003.1"/>
</dbReference>
<evidence type="ECO:0000259" key="13">
    <source>
        <dbReference type="PROSITE" id="PS51198"/>
    </source>
</evidence>
<sequence length="635" mass="73214">MKEGTNDSPMLLNQSQLEAVSWNEGPLLVLAGPGSGKTTVLTHRIIRLIKESPEQRFRILALTFTQNAANNMRLKIDNEIVEERNRANLTTFHSFCADVIRQHGALADIQTDFSIMTTDLDREELLLEVIQDLTKAGFNYKREDVRYLPKINSLMEQCLVLDKPPTPNSELNQVRFLFYHYLSRMKSTGRIDYSGILYFAWVLLGLKQVSKHYSVVYKYICIDEYQDTNLAQFNILTRLVKQENPNLFIVADDDQIVYQWNGASPERLHQIIDTYKLPVLQLPENYRCPPAVVEIANKMIGHNRNRYGAKKPGISLSSSKNDKSILLKKFSTFDDEIKWISEDLIKQKRSPGNTKIMGRTRKILEDAQKILEQNGTLAALRQRKAEFESPPLRFLHSLSRLLISRADKVQIQRLSSSFYQLEGVNIDVHEVIGTGSLTNGDLLKAWIKIVLEKNNVSADTKNFFSSIKFDKELLYYSDFFQKTFTWLDQIQNTDVHQSQNVFDDYKSEKEIWDFLFKDIHSSTNTDITLSVYLQELDLRDKAEPIPFGAFELITIHGAKGLEFEHVYLIAMVDDIIPSYNSIKVGVRPEALEEERRACYVAITRTQKTLTMSFANRYGSWQKSPSRFLREMGILT</sequence>
<evidence type="ECO:0000256" key="12">
    <source>
        <dbReference type="PROSITE-ProRule" id="PRU00560"/>
    </source>
</evidence>
<dbReference type="PANTHER" id="PTHR11070:SF2">
    <property type="entry name" value="ATP-DEPENDENT DNA HELICASE SRS2"/>
    <property type="match status" value="1"/>
</dbReference>
<evidence type="ECO:0000256" key="1">
    <source>
        <dbReference type="ARBA" id="ARBA00009922"/>
    </source>
</evidence>
<gene>
    <name evidence="14" type="ORF">CH371_11175</name>
</gene>
<keyword evidence="5 12" id="KW-0067">ATP-binding</keyword>
<name>A0A2M9ZCK6_9LEPT</name>
<evidence type="ECO:0000256" key="2">
    <source>
        <dbReference type="ARBA" id="ARBA00022741"/>
    </source>
</evidence>
<dbReference type="GO" id="GO:0003677">
    <property type="term" value="F:DNA binding"/>
    <property type="evidence" value="ECO:0007669"/>
    <property type="project" value="UniProtKB-KW"/>
</dbReference>
<reference evidence="14 15" key="1">
    <citation type="submission" date="2017-07" db="EMBL/GenBank/DDBJ databases">
        <title>Leptospira spp. isolated from tropical soils.</title>
        <authorList>
            <person name="Thibeaux R."/>
            <person name="Iraola G."/>
            <person name="Ferres I."/>
            <person name="Bierque E."/>
            <person name="Girault D."/>
            <person name="Soupe-Gilbert M.-E."/>
            <person name="Picardeau M."/>
            <person name="Goarant C."/>
        </authorList>
    </citation>
    <scope>NUCLEOTIDE SEQUENCE [LARGE SCALE GENOMIC DNA]</scope>
    <source>
        <strain evidence="14 15">FH2-C-A2</strain>
    </source>
</reference>
<evidence type="ECO:0000256" key="9">
    <source>
        <dbReference type="ARBA" id="ARBA00034808"/>
    </source>
</evidence>
<dbReference type="InterPro" id="IPR013986">
    <property type="entry name" value="DExx_box_DNA_helicase_dom_sf"/>
</dbReference>
<dbReference type="InterPro" id="IPR027417">
    <property type="entry name" value="P-loop_NTPase"/>
</dbReference>
<comment type="caution">
    <text evidence="14">The sequence shown here is derived from an EMBL/GenBank/DDBJ whole genome shotgun (WGS) entry which is preliminary data.</text>
</comment>
<dbReference type="Gene3D" id="3.40.50.300">
    <property type="entry name" value="P-loop containing nucleotide triphosphate hydrolases"/>
    <property type="match status" value="2"/>
</dbReference>
<evidence type="ECO:0000256" key="6">
    <source>
        <dbReference type="ARBA" id="ARBA00023125"/>
    </source>
</evidence>
<dbReference type="PROSITE" id="PS51198">
    <property type="entry name" value="UVRD_HELICASE_ATP_BIND"/>
    <property type="match status" value="1"/>
</dbReference>
<feature type="domain" description="UvrD-like helicase ATP-binding" evidence="13">
    <location>
        <begin position="10"/>
        <end position="289"/>
    </location>
</feature>
<organism evidence="14 15">
    <name type="scientific">Leptospira wolffii</name>
    <dbReference type="NCBI Taxonomy" id="409998"/>
    <lineage>
        <taxon>Bacteria</taxon>
        <taxon>Pseudomonadati</taxon>
        <taxon>Spirochaetota</taxon>
        <taxon>Spirochaetia</taxon>
        <taxon>Leptospirales</taxon>
        <taxon>Leptospiraceae</taxon>
        <taxon>Leptospira</taxon>
    </lineage>
</organism>
<evidence type="ECO:0000256" key="7">
    <source>
        <dbReference type="ARBA" id="ARBA00023235"/>
    </source>
</evidence>
<dbReference type="AlphaFoldDB" id="A0A2M9ZCK6"/>
<keyword evidence="6" id="KW-0238">DNA-binding</keyword>
<dbReference type="CDD" id="cd17932">
    <property type="entry name" value="DEXQc_UvrD"/>
    <property type="match status" value="1"/>
</dbReference>
<evidence type="ECO:0000256" key="5">
    <source>
        <dbReference type="ARBA" id="ARBA00022840"/>
    </source>
</evidence>
<evidence type="ECO:0000313" key="15">
    <source>
        <dbReference type="Proteomes" id="UP000231912"/>
    </source>
</evidence>
<comment type="similarity">
    <text evidence="1">Belongs to the helicase family. UvrD subfamily.</text>
</comment>
<evidence type="ECO:0000256" key="4">
    <source>
        <dbReference type="ARBA" id="ARBA00022806"/>
    </source>
</evidence>
<feature type="binding site" evidence="12">
    <location>
        <begin position="31"/>
        <end position="38"/>
    </location>
    <ligand>
        <name>ATP</name>
        <dbReference type="ChEBI" id="CHEBI:30616"/>
    </ligand>
</feature>
<proteinExistence type="inferred from homology"/>
<evidence type="ECO:0000313" key="14">
    <source>
        <dbReference type="EMBL" id="PJZ66067.1"/>
    </source>
</evidence>
<keyword evidence="4 12" id="KW-0347">Helicase</keyword>
<dbReference type="SUPFAM" id="SSF52540">
    <property type="entry name" value="P-loop containing nucleoside triphosphate hydrolases"/>
    <property type="match status" value="1"/>
</dbReference>
<accession>A0A2M9ZCK6</accession>
<dbReference type="GO" id="GO:0005524">
    <property type="term" value="F:ATP binding"/>
    <property type="evidence" value="ECO:0007669"/>
    <property type="project" value="UniProtKB-UniRule"/>
</dbReference>
<evidence type="ECO:0000256" key="8">
    <source>
        <dbReference type="ARBA" id="ARBA00034617"/>
    </source>
</evidence>
<dbReference type="InterPro" id="IPR000212">
    <property type="entry name" value="DNA_helicase_UvrD/REP"/>
</dbReference>
<dbReference type="EMBL" id="NPDT01000003">
    <property type="protein sequence ID" value="PJZ66067.1"/>
    <property type="molecule type" value="Genomic_DNA"/>
</dbReference>
<dbReference type="PANTHER" id="PTHR11070">
    <property type="entry name" value="UVRD / RECB / PCRA DNA HELICASE FAMILY MEMBER"/>
    <property type="match status" value="1"/>
</dbReference>
<dbReference type="InterPro" id="IPR014017">
    <property type="entry name" value="DNA_helicase_UvrD-like_C"/>
</dbReference>
<dbReference type="GO" id="GO:0016887">
    <property type="term" value="F:ATP hydrolysis activity"/>
    <property type="evidence" value="ECO:0007669"/>
    <property type="project" value="RHEA"/>
</dbReference>
<comment type="catalytic activity">
    <reaction evidence="11">
        <text>ATP + H2O = ADP + phosphate + H(+)</text>
        <dbReference type="Rhea" id="RHEA:13065"/>
        <dbReference type="ChEBI" id="CHEBI:15377"/>
        <dbReference type="ChEBI" id="CHEBI:15378"/>
        <dbReference type="ChEBI" id="CHEBI:30616"/>
        <dbReference type="ChEBI" id="CHEBI:43474"/>
        <dbReference type="ChEBI" id="CHEBI:456216"/>
        <dbReference type="EC" id="5.6.2.4"/>
    </reaction>
</comment>
<dbReference type="GO" id="GO:0000725">
    <property type="term" value="P:recombinational repair"/>
    <property type="evidence" value="ECO:0007669"/>
    <property type="project" value="TreeGrafter"/>
</dbReference>
<dbReference type="InterPro" id="IPR014016">
    <property type="entry name" value="UvrD-like_ATP-bd"/>
</dbReference>
<evidence type="ECO:0000256" key="3">
    <source>
        <dbReference type="ARBA" id="ARBA00022801"/>
    </source>
</evidence>
<protein>
    <recommendedName>
        <fullName evidence="9">DNA 3'-5' helicase</fullName>
        <ecNumber evidence="9">5.6.2.4</ecNumber>
    </recommendedName>
    <alternativeName>
        <fullName evidence="10">DNA 3'-5' helicase II</fullName>
    </alternativeName>
</protein>
<dbReference type="Pfam" id="PF00580">
    <property type="entry name" value="UvrD-helicase"/>
    <property type="match status" value="1"/>
</dbReference>
<evidence type="ECO:0000256" key="11">
    <source>
        <dbReference type="ARBA" id="ARBA00048988"/>
    </source>
</evidence>